<dbReference type="PANTHER" id="PTHR43016">
    <property type="entry name" value="PRESEQUENCE PROTEASE"/>
    <property type="match status" value="1"/>
</dbReference>
<dbReference type="EMBL" id="CZBV01000002">
    <property type="protein sequence ID" value="CUQ81593.1"/>
    <property type="molecule type" value="Genomic_DNA"/>
</dbReference>
<dbReference type="GO" id="GO:0004222">
    <property type="term" value="F:metalloendopeptidase activity"/>
    <property type="evidence" value="ECO:0007669"/>
    <property type="project" value="TreeGrafter"/>
</dbReference>
<dbReference type="AlphaFoldDB" id="A0A174YQP8"/>
<dbReference type="Pfam" id="PF22516">
    <property type="entry name" value="PreP_C"/>
    <property type="match status" value="1"/>
</dbReference>
<dbReference type="GO" id="GO:0046872">
    <property type="term" value="F:metal ion binding"/>
    <property type="evidence" value="ECO:0007669"/>
    <property type="project" value="InterPro"/>
</dbReference>
<dbReference type="RefSeq" id="WP_022099108.1">
    <property type="nucleotide sequence ID" value="NZ_CABIXW010000002.1"/>
</dbReference>
<accession>A0A174YQP8</accession>
<dbReference type="Pfam" id="PF00675">
    <property type="entry name" value="Peptidase_M16"/>
    <property type="match status" value="1"/>
</dbReference>
<dbReference type="Pfam" id="PF05193">
    <property type="entry name" value="Peptidase_M16_C"/>
    <property type="match status" value="1"/>
</dbReference>
<proteinExistence type="predicted"/>
<dbReference type="SMART" id="SM01264">
    <property type="entry name" value="M16C_associated"/>
    <property type="match status" value="1"/>
</dbReference>
<dbReference type="PANTHER" id="PTHR43016:SF13">
    <property type="entry name" value="PRESEQUENCE PROTEASE, MITOCHONDRIAL"/>
    <property type="match status" value="1"/>
</dbReference>
<sequence>MNLETRYNELNKDYGAYELVNIEKLNDLNSVGLLLKHKKSGARVAIISNDDDNKVFSIGFKTPPDNDTGMQHIIEHSTLCGSRKYPVKDPFVELCKGSLNTFLNAMTYPDKTVYPVASCNMADFKNIMDVYMDAVFYPAMYEHEEIFKQEGWHYELEDVDGELAYNGVVFNEMKGVYSSADDVLSRYTFVSLFPDSEYKNESGGDPEAIPQLKYEDFIKYHKEYYHPVNSYIYLYGDIDVDERLEYLNNEYLSAFDKNDVNIDAEVTFQKAFDAPKYETREYAITDDEPEEDNTYLSYNVVIGTSTDPVSYLALQILDYALIMAPGAPLKQALIDAGIGTDVYSVLETSVYQPVYSIITKNANESDRDRFVSVVEDTLSDIVKNGLSKRMVKAGINYYEFKYREADFGPYPKGLMYYLTMMDSWLYDENKPFVHVEAGETFEIIKKNSENGFFEKFIEDNIINNNHEVVLSLVPKHGLAEEKEAKEAEQLAKYKATLSKEELEELVKQTKALKEYQDTPSSQKDLEKIPQLELKDITREPAKLYIDPKKIGGVDVIHHNMFTNGIAYIMMCYDCKNVPDELLPYIGLLSSVLGLMDTEKYTYTELTNEININCGGISTDAAIYTDNKDFDKCTIMYEVKGKVLYDNIQFVLDMMNEIIYKTKFSDYKRLKEIIAKLKSRMESTMTSAGHSTAMLAGMAQFSRNAYYSNEMRGYGFYELIQKLDSQFDELKEDIADKLSKLVDYIFHKENIIVSFTADDKGYDAFAPAFGKYAEELKKSDMPACERKYTPANVKTGYTSASQVQYVARCGNFRDGGYEYTGALRVLKVIFSYDYLWINVRVKGGAYGCMSGSYRNGDMYMVSYRDPNLRKTNDIYENAADYLEHFDVSDRDMVKFIIGTIGDMDTPMNPAAKGTRSFGAYICNTDYESLKKERGQVLDCNVERIRELAPLVRCAMDENYFCVVGSSKEINKESELFDKIQPLIKVQG</sequence>
<protein>
    <submittedName>
        <fullName evidence="2">Peptidase M16C associated</fullName>
    </submittedName>
</protein>
<dbReference type="GO" id="GO:0016485">
    <property type="term" value="P:protein processing"/>
    <property type="evidence" value="ECO:0007669"/>
    <property type="project" value="TreeGrafter"/>
</dbReference>
<dbReference type="SUPFAM" id="SSF63411">
    <property type="entry name" value="LuxS/MPP-like metallohydrolase"/>
    <property type="match status" value="4"/>
</dbReference>
<dbReference type="InterPro" id="IPR013578">
    <property type="entry name" value="Peptidase_M16C_assoc"/>
</dbReference>
<feature type="domain" description="Peptidase M16C associated" evidence="1">
    <location>
        <begin position="472"/>
        <end position="722"/>
    </location>
</feature>
<dbReference type="Proteomes" id="UP000095780">
    <property type="component" value="Unassembled WGS sequence"/>
</dbReference>
<dbReference type="FunFam" id="3.30.830.10:FF:000034">
    <property type="entry name" value="presequence protease 1, chloroplastic/mitochondrial"/>
    <property type="match status" value="1"/>
</dbReference>
<dbReference type="Proteomes" id="UP000095621">
    <property type="component" value="Unassembled WGS sequence"/>
</dbReference>
<organism evidence="2 4">
    <name type="scientific">Lachnospira eligens</name>
    <dbReference type="NCBI Taxonomy" id="39485"/>
    <lineage>
        <taxon>Bacteria</taxon>
        <taxon>Bacillati</taxon>
        <taxon>Bacillota</taxon>
        <taxon>Clostridia</taxon>
        <taxon>Lachnospirales</taxon>
        <taxon>Lachnospiraceae</taxon>
        <taxon>Lachnospira</taxon>
    </lineage>
</organism>
<evidence type="ECO:0000259" key="1">
    <source>
        <dbReference type="SMART" id="SM01264"/>
    </source>
</evidence>
<dbReference type="Gene3D" id="3.30.830.10">
    <property type="entry name" value="Metalloenzyme, LuxS/M16 peptidase-like"/>
    <property type="match status" value="4"/>
</dbReference>
<gene>
    <name evidence="2" type="ORF">ERS852490_01569</name>
    <name evidence="3" type="ORF">ERS852492_00800</name>
</gene>
<dbReference type="InterPro" id="IPR011249">
    <property type="entry name" value="Metalloenz_LuxS/M16"/>
</dbReference>
<evidence type="ECO:0000313" key="5">
    <source>
        <dbReference type="Proteomes" id="UP000095780"/>
    </source>
</evidence>
<dbReference type="InterPro" id="IPR007863">
    <property type="entry name" value="Peptidase_M16_C"/>
</dbReference>
<name>A0A174YQP8_9FIRM</name>
<dbReference type="Pfam" id="PF08367">
    <property type="entry name" value="M16C_assoc"/>
    <property type="match status" value="1"/>
</dbReference>
<dbReference type="InterPro" id="IPR011765">
    <property type="entry name" value="Pept_M16_N"/>
</dbReference>
<dbReference type="EMBL" id="CZBU01000003">
    <property type="protein sequence ID" value="CUQ77444.1"/>
    <property type="molecule type" value="Genomic_DNA"/>
</dbReference>
<evidence type="ECO:0000313" key="2">
    <source>
        <dbReference type="EMBL" id="CUQ77444.1"/>
    </source>
</evidence>
<dbReference type="InterPro" id="IPR055130">
    <property type="entry name" value="PreP_C"/>
</dbReference>
<evidence type="ECO:0000313" key="4">
    <source>
        <dbReference type="Proteomes" id="UP000095621"/>
    </source>
</evidence>
<evidence type="ECO:0000313" key="3">
    <source>
        <dbReference type="EMBL" id="CUQ81593.1"/>
    </source>
</evidence>
<reference evidence="4 5" key="1">
    <citation type="submission" date="2015-09" db="EMBL/GenBank/DDBJ databases">
        <authorList>
            <consortium name="Pathogen Informatics"/>
        </authorList>
    </citation>
    <scope>NUCLEOTIDE SEQUENCE [LARGE SCALE GENOMIC DNA]</scope>
    <source>
        <strain evidence="2 4">2789STDY5834875</strain>
        <strain evidence="3 5">2789STDY5834878</strain>
    </source>
</reference>
<dbReference type="OrthoDB" id="9762027at2"/>